<keyword evidence="2" id="KW-1185">Reference proteome</keyword>
<dbReference type="InterPro" id="IPR021799">
    <property type="entry name" value="PIN-like_prokaryotic"/>
</dbReference>
<dbReference type="RefSeq" id="WP_212958459.1">
    <property type="nucleotide sequence ID" value="NZ_BORQ01000005.1"/>
</dbReference>
<comment type="caution">
    <text evidence="1">The sequence shown here is derived from an EMBL/GenBank/DDBJ whole genome shotgun (WGS) entry which is preliminary data.</text>
</comment>
<organism evidence="1 2">
    <name type="scientific">Paenibacillus albilobatus</name>
    <dbReference type="NCBI Taxonomy" id="2716884"/>
    <lineage>
        <taxon>Bacteria</taxon>
        <taxon>Bacillati</taxon>
        <taxon>Bacillota</taxon>
        <taxon>Bacilli</taxon>
        <taxon>Bacillales</taxon>
        <taxon>Paenibacillaceae</taxon>
        <taxon>Paenibacillus</taxon>
    </lineage>
</organism>
<dbReference type="GO" id="GO:0003677">
    <property type="term" value="F:DNA binding"/>
    <property type="evidence" value="ECO:0007669"/>
    <property type="project" value="UniProtKB-KW"/>
</dbReference>
<accession>A0A919XI23</accession>
<dbReference type="AlphaFoldDB" id="A0A919XI23"/>
<dbReference type="PANTHER" id="PTHR39550">
    <property type="entry name" value="SLL0658 PROTEIN"/>
    <property type="match status" value="1"/>
</dbReference>
<proteinExistence type="predicted"/>
<gene>
    <name evidence="1" type="ORF">J2TS6_44170</name>
</gene>
<dbReference type="Pfam" id="PF11848">
    <property type="entry name" value="DUF3368"/>
    <property type="match status" value="1"/>
</dbReference>
<keyword evidence="1" id="KW-0238">DNA-binding</keyword>
<dbReference type="EMBL" id="BORQ01000005">
    <property type="protein sequence ID" value="GIO33276.1"/>
    <property type="molecule type" value="Genomic_DNA"/>
</dbReference>
<evidence type="ECO:0000313" key="2">
    <source>
        <dbReference type="Proteomes" id="UP000679779"/>
    </source>
</evidence>
<name>A0A919XI23_9BACL</name>
<reference evidence="1" key="1">
    <citation type="submission" date="2021-03" db="EMBL/GenBank/DDBJ databases">
        <title>Antimicrobial resistance genes in bacteria isolated from Japanese honey, and their potential for conferring macrolide and lincosamide resistance in the American foulbrood pathogen Paenibacillus larvae.</title>
        <authorList>
            <person name="Okamoto M."/>
            <person name="Kumagai M."/>
            <person name="Kanamori H."/>
            <person name="Takamatsu D."/>
        </authorList>
    </citation>
    <scope>NUCLEOTIDE SEQUENCE</scope>
    <source>
        <strain evidence="1">J2TS6</strain>
    </source>
</reference>
<dbReference type="Proteomes" id="UP000679779">
    <property type="component" value="Unassembled WGS sequence"/>
</dbReference>
<dbReference type="PANTHER" id="PTHR39550:SF1">
    <property type="entry name" value="SLL0658 PROTEIN"/>
    <property type="match status" value="1"/>
</dbReference>
<protein>
    <submittedName>
        <fullName evidence="1">DNA-binding protein</fullName>
    </submittedName>
</protein>
<evidence type="ECO:0000313" key="1">
    <source>
        <dbReference type="EMBL" id="GIO33276.1"/>
    </source>
</evidence>
<sequence length="180" mass="20388">MLKNPPLVVDNTVISVYGKSNQFTLLESLYAGNIIIPTEVITEAIVIPSLEAQIKRALGNGWLQEHRINYVDHPNQLKNFARLRKRFGDGESAVMAIAKDQNCTVGSDDLRATHKYCRTNSIPMLGSLGILYDSYDRDHIDEQEGQAILTDMLSKGYRCPVKKFNEILEWFQNGKGRELF</sequence>